<comment type="function">
    <text evidence="3">Nucleoside triphosphate pyrophosphatase that hydrolyzes dTTP and UTP. May have a dual role in cell division arrest and in preventing the incorporation of modified nucleotides into cellular nucleic acids.</text>
</comment>
<evidence type="ECO:0000256" key="3">
    <source>
        <dbReference type="HAMAP-Rule" id="MF_00528"/>
    </source>
</evidence>
<gene>
    <name evidence="4" type="ORF">ACFPRA_19870</name>
</gene>
<sequence>MNFSSVKPIILASASPRRQELLQLLGLPFTVVPSDVSEEMEVENGDFTAYAEGLALRKTEAVAQRYEGHIVIGADTIVVHEGKVYPKPADHEQAKAFLQTFSGKTHQVITGVCVAVDGEIHVFSAETQVSFRTLDDRLLDAYIASGDPMDKAGAYGIQTAGALLVEKIEGDYYNVVGLPIAKLTEWLRGQGWIALEAGEASVDH</sequence>
<accession>A0ABW0TPP3</accession>
<reference evidence="5" key="1">
    <citation type="journal article" date="2019" name="Int. J. Syst. Evol. Microbiol.">
        <title>The Global Catalogue of Microorganisms (GCM) 10K type strain sequencing project: providing services to taxonomists for standard genome sequencing and annotation.</title>
        <authorList>
            <consortium name="The Broad Institute Genomics Platform"/>
            <consortium name="The Broad Institute Genome Sequencing Center for Infectious Disease"/>
            <person name="Wu L."/>
            <person name="Ma J."/>
        </authorList>
    </citation>
    <scope>NUCLEOTIDE SEQUENCE [LARGE SCALE GENOMIC DNA]</scope>
    <source>
        <strain evidence="5">CGMCC 4.1434</strain>
    </source>
</reference>
<keyword evidence="5" id="KW-1185">Reference proteome</keyword>
<comment type="catalytic activity">
    <reaction evidence="3">
        <text>dTTP + H2O = dTMP + diphosphate + H(+)</text>
        <dbReference type="Rhea" id="RHEA:28534"/>
        <dbReference type="ChEBI" id="CHEBI:15377"/>
        <dbReference type="ChEBI" id="CHEBI:15378"/>
        <dbReference type="ChEBI" id="CHEBI:33019"/>
        <dbReference type="ChEBI" id="CHEBI:37568"/>
        <dbReference type="ChEBI" id="CHEBI:63528"/>
        <dbReference type="EC" id="3.6.1.9"/>
    </reaction>
</comment>
<dbReference type="RefSeq" id="WP_381438554.1">
    <property type="nucleotide sequence ID" value="NZ_JBHSNO010000015.1"/>
</dbReference>
<dbReference type="EMBL" id="JBHSNO010000015">
    <property type="protein sequence ID" value="MFC5591142.1"/>
    <property type="molecule type" value="Genomic_DNA"/>
</dbReference>
<keyword evidence="3" id="KW-0963">Cytoplasm</keyword>
<proteinExistence type="inferred from homology"/>
<dbReference type="Gene3D" id="3.90.950.10">
    <property type="match status" value="1"/>
</dbReference>
<dbReference type="Proteomes" id="UP001596109">
    <property type="component" value="Unassembled WGS sequence"/>
</dbReference>
<keyword evidence="3" id="KW-0546">Nucleotide metabolism</keyword>
<comment type="cofactor">
    <cofactor evidence="1 3">
        <name>a divalent metal cation</name>
        <dbReference type="ChEBI" id="CHEBI:60240"/>
    </cofactor>
</comment>
<comment type="subcellular location">
    <subcellularLocation>
        <location evidence="3">Cytoplasm</location>
    </subcellularLocation>
</comment>
<dbReference type="PANTHER" id="PTHR43213:SF5">
    <property type="entry name" value="BIFUNCTIONAL DTTP_UTP PYROPHOSPHATASE_METHYLTRANSFERASE PROTEIN-RELATED"/>
    <property type="match status" value="1"/>
</dbReference>
<evidence type="ECO:0000256" key="1">
    <source>
        <dbReference type="ARBA" id="ARBA00001968"/>
    </source>
</evidence>
<dbReference type="SUPFAM" id="SSF52972">
    <property type="entry name" value="ITPase-like"/>
    <property type="match status" value="1"/>
</dbReference>
<feature type="active site" description="Proton acceptor" evidence="3">
    <location>
        <position position="75"/>
    </location>
</feature>
<comment type="caution">
    <text evidence="3">Lacks conserved residue(s) required for the propagation of feature annotation.</text>
</comment>
<feature type="site" description="Important for substrate specificity" evidence="3">
    <location>
        <position position="76"/>
    </location>
</feature>
<name>A0ABW0TPP3_9BACL</name>
<dbReference type="Pfam" id="PF02545">
    <property type="entry name" value="Maf"/>
    <property type="match status" value="1"/>
</dbReference>
<feature type="site" description="Important for substrate specificity" evidence="3">
    <location>
        <position position="17"/>
    </location>
</feature>
<dbReference type="CDD" id="cd00555">
    <property type="entry name" value="Maf"/>
    <property type="match status" value="1"/>
</dbReference>
<comment type="catalytic activity">
    <reaction evidence="3">
        <text>UTP + H2O = UMP + diphosphate + H(+)</text>
        <dbReference type="Rhea" id="RHEA:29395"/>
        <dbReference type="ChEBI" id="CHEBI:15377"/>
        <dbReference type="ChEBI" id="CHEBI:15378"/>
        <dbReference type="ChEBI" id="CHEBI:33019"/>
        <dbReference type="ChEBI" id="CHEBI:46398"/>
        <dbReference type="ChEBI" id="CHEBI:57865"/>
        <dbReference type="EC" id="3.6.1.9"/>
    </reaction>
</comment>
<feature type="site" description="Important for substrate specificity" evidence="3">
    <location>
        <position position="158"/>
    </location>
</feature>
<dbReference type="InterPro" id="IPR029001">
    <property type="entry name" value="ITPase-like_fam"/>
</dbReference>
<dbReference type="GO" id="GO:0016787">
    <property type="term" value="F:hydrolase activity"/>
    <property type="evidence" value="ECO:0007669"/>
    <property type="project" value="UniProtKB-KW"/>
</dbReference>
<evidence type="ECO:0000313" key="4">
    <source>
        <dbReference type="EMBL" id="MFC5591142.1"/>
    </source>
</evidence>
<dbReference type="NCBIfam" id="TIGR00172">
    <property type="entry name" value="maf"/>
    <property type="match status" value="1"/>
</dbReference>
<evidence type="ECO:0000256" key="2">
    <source>
        <dbReference type="ARBA" id="ARBA00022801"/>
    </source>
</evidence>
<dbReference type="InterPro" id="IPR003697">
    <property type="entry name" value="Maf-like"/>
</dbReference>
<organism evidence="4 5">
    <name type="scientific">Sporosarcina soli</name>
    <dbReference type="NCBI Taxonomy" id="334736"/>
    <lineage>
        <taxon>Bacteria</taxon>
        <taxon>Bacillati</taxon>
        <taxon>Bacillota</taxon>
        <taxon>Bacilli</taxon>
        <taxon>Bacillales</taxon>
        <taxon>Caryophanaceae</taxon>
        <taxon>Sporosarcina</taxon>
    </lineage>
</organism>
<comment type="similarity">
    <text evidence="3">Belongs to the Maf family. YhdE subfamily.</text>
</comment>
<evidence type="ECO:0000313" key="5">
    <source>
        <dbReference type="Proteomes" id="UP001596109"/>
    </source>
</evidence>
<protein>
    <recommendedName>
        <fullName evidence="3">dTTP/UTP pyrophosphatase</fullName>
        <shortName evidence="3">dTTPase/UTPase</shortName>
        <ecNumber evidence="3">3.6.1.9</ecNumber>
    </recommendedName>
    <alternativeName>
        <fullName evidence="3">Nucleoside triphosphate pyrophosphatase</fullName>
    </alternativeName>
    <alternativeName>
        <fullName evidence="3">Nucleotide pyrophosphatase</fullName>
        <shortName evidence="3">Nucleotide PPase</shortName>
    </alternativeName>
</protein>
<dbReference type="PIRSF" id="PIRSF006305">
    <property type="entry name" value="Maf"/>
    <property type="match status" value="1"/>
</dbReference>
<keyword evidence="2 3" id="KW-0378">Hydrolase</keyword>
<comment type="caution">
    <text evidence="4">The sequence shown here is derived from an EMBL/GenBank/DDBJ whole genome shotgun (WGS) entry which is preliminary data.</text>
</comment>
<dbReference type="EC" id="3.6.1.9" evidence="3"/>
<dbReference type="PANTHER" id="PTHR43213">
    <property type="entry name" value="BIFUNCTIONAL DTTP/UTP PYROPHOSPHATASE/METHYLTRANSFERASE PROTEIN-RELATED"/>
    <property type="match status" value="1"/>
</dbReference>
<dbReference type="HAMAP" id="MF_00528">
    <property type="entry name" value="Maf"/>
    <property type="match status" value="1"/>
</dbReference>